<proteinExistence type="predicted"/>
<feature type="compositionally biased region" description="Basic and acidic residues" evidence="1">
    <location>
        <begin position="62"/>
        <end position="78"/>
    </location>
</feature>
<evidence type="ECO:0000313" key="3">
    <source>
        <dbReference type="Proteomes" id="UP000828390"/>
    </source>
</evidence>
<sequence length="149" mass="17685">MFTTKPKLERRLRPTSEKQCRKQSKQSSWKLHLLKLKLNRRQRQQDGFEERLGRKMTNQKMDSSRGKTSGTRELEKEKKSSRKKKYVPTKNVAVIKPSQKRSHEKKCTRLQKKLGMQEEMLDILIRPGLLLRVSRMLKTMEKTEHAVVP</sequence>
<gene>
    <name evidence="2" type="ORF">DPMN_078394</name>
</gene>
<protein>
    <submittedName>
        <fullName evidence="2">Uncharacterized protein</fullName>
    </submittedName>
</protein>
<feature type="compositionally biased region" description="Basic and acidic residues" evidence="1">
    <location>
        <begin position="1"/>
        <end position="20"/>
    </location>
</feature>
<keyword evidence="3" id="KW-1185">Reference proteome</keyword>
<organism evidence="2 3">
    <name type="scientific">Dreissena polymorpha</name>
    <name type="common">Zebra mussel</name>
    <name type="synonym">Mytilus polymorpha</name>
    <dbReference type="NCBI Taxonomy" id="45954"/>
    <lineage>
        <taxon>Eukaryota</taxon>
        <taxon>Metazoa</taxon>
        <taxon>Spiralia</taxon>
        <taxon>Lophotrochozoa</taxon>
        <taxon>Mollusca</taxon>
        <taxon>Bivalvia</taxon>
        <taxon>Autobranchia</taxon>
        <taxon>Heteroconchia</taxon>
        <taxon>Euheterodonta</taxon>
        <taxon>Imparidentia</taxon>
        <taxon>Neoheterodontei</taxon>
        <taxon>Myida</taxon>
        <taxon>Dreissenoidea</taxon>
        <taxon>Dreissenidae</taxon>
        <taxon>Dreissena</taxon>
    </lineage>
</organism>
<evidence type="ECO:0000313" key="2">
    <source>
        <dbReference type="EMBL" id="KAH3703359.1"/>
    </source>
</evidence>
<name>A0A9D3YR40_DREPO</name>
<evidence type="ECO:0000256" key="1">
    <source>
        <dbReference type="SAM" id="MobiDB-lite"/>
    </source>
</evidence>
<dbReference type="EMBL" id="JAIWYP010000015">
    <property type="protein sequence ID" value="KAH3703359.1"/>
    <property type="molecule type" value="Genomic_DNA"/>
</dbReference>
<feature type="compositionally biased region" description="Basic and acidic residues" evidence="1">
    <location>
        <begin position="43"/>
        <end position="53"/>
    </location>
</feature>
<feature type="region of interest" description="Disordered" evidence="1">
    <location>
        <begin position="1"/>
        <end position="90"/>
    </location>
</feature>
<dbReference type="AlphaFoldDB" id="A0A9D3YR40"/>
<reference evidence="2" key="1">
    <citation type="journal article" date="2019" name="bioRxiv">
        <title>The Genome of the Zebra Mussel, Dreissena polymorpha: A Resource for Invasive Species Research.</title>
        <authorList>
            <person name="McCartney M.A."/>
            <person name="Auch B."/>
            <person name="Kono T."/>
            <person name="Mallez S."/>
            <person name="Zhang Y."/>
            <person name="Obille A."/>
            <person name="Becker A."/>
            <person name="Abrahante J.E."/>
            <person name="Garbe J."/>
            <person name="Badalamenti J.P."/>
            <person name="Herman A."/>
            <person name="Mangelson H."/>
            <person name="Liachko I."/>
            <person name="Sullivan S."/>
            <person name="Sone E.D."/>
            <person name="Koren S."/>
            <person name="Silverstein K.A.T."/>
            <person name="Beckman K.B."/>
            <person name="Gohl D.M."/>
        </authorList>
    </citation>
    <scope>NUCLEOTIDE SEQUENCE</scope>
    <source>
        <strain evidence="2">Duluth1</strain>
        <tissue evidence="2">Whole animal</tissue>
    </source>
</reference>
<accession>A0A9D3YR40</accession>
<reference evidence="2" key="2">
    <citation type="submission" date="2020-11" db="EMBL/GenBank/DDBJ databases">
        <authorList>
            <person name="McCartney M.A."/>
            <person name="Auch B."/>
            <person name="Kono T."/>
            <person name="Mallez S."/>
            <person name="Becker A."/>
            <person name="Gohl D.M."/>
            <person name="Silverstein K.A.T."/>
            <person name="Koren S."/>
            <person name="Bechman K.B."/>
            <person name="Herman A."/>
            <person name="Abrahante J.E."/>
            <person name="Garbe J."/>
        </authorList>
    </citation>
    <scope>NUCLEOTIDE SEQUENCE</scope>
    <source>
        <strain evidence="2">Duluth1</strain>
        <tissue evidence="2">Whole animal</tissue>
    </source>
</reference>
<dbReference type="Proteomes" id="UP000828390">
    <property type="component" value="Unassembled WGS sequence"/>
</dbReference>
<comment type="caution">
    <text evidence="2">The sequence shown here is derived from an EMBL/GenBank/DDBJ whole genome shotgun (WGS) entry which is preliminary data.</text>
</comment>
<feature type="compositionally biased region" description="Basic residues" evidence="1">
    <location>
        <begin position="32"/>
        <end position="42"/>
    </location>
</feature>